<evidence type="ECO:0000313" key="4">
    <source>
        <dbReference type="Proteomes" id="UP000199690"/>
    </source>
</evidence>
<dbReference type="EMBL" id="FOME01000001">
    <property type="protein sequence ID" value="SFC33974.1"/>
    <property type="molecule type" value="Genomic_DNA"/>
</dbReference>
<dbReference type="Pfam" id="PF07336">
    <property type="entry name" value="ABATE"/>
    <property type="match status" value="1"/>
</dbReference>
<dbReference type="InterPro" id="IPR023286">
    <property type="entry name" value="ABATE_dom_sf"/>
</dbReference>
<dbReference type="InterPro" id="IPR010852">
    <property type="entry name" value="ABATE"/>
</dbReference>
<accession>A0A1I1ICM5</accession>
<organism evidence="2 5">
    <name type="scientific">Saccharopolyspora kobensis</name>
    <dbReference type="NCBI Taxonomy" id="146035"/>
    <lineage>
        <taxon>Bacteria</taxon>
        <taxon>Bacillati</taxon>
        <taxon>Actinomycetota</taxon>
        <taxon>Actinomycetes</taxon>
        <taxon>Pseudonocardiales</taxon>
        <taxon>Pseudonocardiaceae</taxon>
        <taxon>Saccharopolyspora</taxon>
    </lineage>
</organism>
<evidence type="ECO:0000259" key="1">
    <source>
        <dbReference type="Pfam" id="PF11706"/>
    </source>
</evidence>
<dbReference type="Proteomes" id="UP000199690">
    <property type="component" value="Unassembled WGS sequence"/>
</dbReference>
<protein>
    <submittedName>
        <fullName evidence="2">Conserved protein containing a Zn-ribbon-like motif, possibly RNA-binding</fullName>
    </submittedName>
</protein>
<reference evidence="2" key="1">
    <citation type="submission" date="2016-10" db="EMBL/GenBank/DDBJ databases">
        <authorList>
            <person name="de Groot N.N."/>
        </authorList>
    </citation>
    <scope>NUCLEOTIDE SEQUENCE [LARGE SCALE GENOMIC DNA]</scope>
    <source>
        <strain evidence="2">ATCC 20501</strain>
    </source>
</reference>
<keyword evidence="4" id="KW-1185">Reference proteome</keyword>
<dbReference type="PANTHER" id="PTHR35525:SF3">
    <property type="entry name" value="BLL6575 PROTEIN"/>
    <property type="match status" value="1"/>
</dbReference>
<dbReference type="Gene3D" id="1.10.3300.10">
    <property type="entry name" value="Jann2411-like domain"/>
    <property type="match status" value="1"/>
</dbReference>
<reference evidence="4 5" key="2">
    <citation type="submission" date="2016-10" db="EMBL/GenBank/DDBJ databases">
        <authorList>
            <person name="Varghese N."/>
            <person name="Submissions S."/>
        </authorList>
    </citation>
    <scope>NUCLEOTIDE SEQUENCE [LARGE SCALE GENOMIC DNA]</scope>
    <source>
        <strain evidence="5">ATCC 20501</strain>
        <strain evidence="3 4">CGMCC 4.3529</strain>
    </source>
</reference>
<proteinExistence type="predicted"/>
<dbReference type="SMR" id="A0A1H6CAZ5"/>
<dbReference type="SUPFAM" id="SSF160904">
    <property type="entry name" value="Jann2411-like"/>
    <property type="match status" value="1"/>
</dbReference>
<sequence length="186" mass="20110">MKIDLSDYARGAALAADLVNSAPEVRRISGEVLVDPAALGRFLAERGLDHEPVAEDLVQVLELRRELRAVLEARDEDGVAEAAGELVRRASAGPVLGRDADGRWQWQVETAPRASLADELAVLAGLGLLGALRALGHERFRPCASPVCDGVFVDTSKAGRRRYCTPGLCGNRINVANHRARRRERG</sequence>
<evidence type="ECO:0000313" key="5">
    <source>
        <dbReference type="Proteomes" id="UP000236729"/>
    </source>
</evidence>
<dbReference type="AlphaFoldDB" id="A0A1H6CAZ5"/>
<dbReference type="Proteomes" id="UP000236729">
    <property type="component" value="Unassembled WGS sequence"/>
</dbReference>
<evidence type="ECO:0000313" key="2">
    <source>
        <dbReference type="EMBL" id="SEG70023.1"/>
    </source>
</evidence>
<dbReference type="Pfam" id="PF11706">
    <property type="entry name" value="zf-CGNR"/>
    <property type="match status" value="1"/>
</dbReference>
<evidence type="ECO:0000313" key="3">
    <source>
        <dbReference type="EMBL" id="SFC33974.1"/>
    </source>
</evidence>
<gene>
    <name evidence="2" type="ORF">SAMN02982929_03274</name>
    <name evidence="3" type="ORF">SAMN05216506_101516</name>
</gene>
<dbReference type="PANTHER" id="PTHR35525">
    <property type="entry name" value="BLL6575 PROTEIN"/>
    <property type="match status" value="1"/>
</dbReference>
<feature type="domain" description="Zinc finger CGNR" evidence="1">
    <location>
        <begin position="139"/>
        <end position="182"/>
    </location>
</feature>
<accession>A0A1H6CAZ5</accession>
<name>A0A1H6CAZ5_9PSEU</name>
<dbReference type="InterPro" id="IPR021005">
    <property type="entry name" value="Znf_CGNR"/>
</dbReference>
<dbReference type="EMBL" id="FNVB01000004">
    <property type="protein sequence ID" value="SEG70023.1"/>
    <property type="molecule type" value="Genomic_DNA"/>
</dbReference>